<dbReference type="GO" id="GO:0005829">
    <property type="term" value="C:cytosol"/>
    <property type="evidence" value="ECO:0007669"/>
    <property type="project" value="TreeGrafter"/>
</dbReference>
<dbReference type="GO" id="GO:0051536">
    <property type="term" value="F:iron-sulfur cluster binding"/>
    <property type="evidence" value="ECO:0007669"/>
    <property type="project" value="UniProtKB-KW"/>
</dbReference>
<organism evidence="7">
    <name type="scientific">marine metagenome</name>
    <dbReference type="NCBI Taxonomy" id="408172"/>
    <lineage>
        <taxon>unclassified sequences</taxon>
        <taxon>metagenomes</taxon>
        <taxon>ecological metagenomes</taxon>
    </lineage>
</organism>
<evidence type="ECO:0000256" key="4">
    <source>
        <dbReference type="ARBA" id="ARBA00023004"/>
    </source>
</evidence>
<feature type="domain" description="B12-binding" evidence="6">
    <location>
        <begin position="9"/>
        <end position="142"/>
    </location>
</feature>
<dbReference type="GO" id="GO:0046872">
    <property type="term" value="F:metal ion binding"/>
    <property type="evidence" value="ECO:0007669"/>
    <property type="project" value="UniProtKB-KW"/>
</dbReference>
<dbReference type="Pfam" id="PF02310">
    <property type="entry name" value="B12-binding"/>
    <property type="match status" value="1"/>
</dbReference>
<evidence type="ECO:0000256" key="2">
    <source>
        <dbReference type="ARBA" id="ARBA00022691"/>
    </source>
</evidence>
<dbReference type="PANTHER" id="PTHR43409:SF16">
    <property type="entry name" value="SLR0320 PROTEIN"/>
    <property type="match status" value="1"/>
</dbReference>
<keyword evidence="4" id="KW-0408">Iron</keyword>
<dbReference type="Gene3D" id="3.40.50.280">
    <property type="entry name" value="Cobalamin-binding domain"/>
    <property type="match status" value="1"/>
</dbReference>
<proteinExistence type="predicted"/>
<dbReference type="EMBL" id="UINC01101401">
    <property type="protein sequence ID" value="SVC62180.1"/>
    <property type="molecule type" value="Genomic_DNA"/>
</dbReference>
<feature type="non-terminal residue" evidence="7">
    <location>
        <position position="315"/>
    </location>
</feature>
<dbReference type="PANTHER" id="PTHR43409">
    <property type="entry name" value="ANAEROBIC MAGNESIUM-PROTOPORPHYRIN IX MONOMETHYL ESTER CYCLASE-RELATED"/>
    <property type="match status" value="1"/>
</dbReference>
<evidence type="ECO:0000313" key="7">
    <source>
        <dbReference type="EMBL" id="SVC62180.1"/>
    </source>
</evidence>
<dbReference type="SFLD" id="SFLDG01082">
    <property type="entry name" value="B12-binding_domain_containing"/>
    <property type="match status" value="1"/>
</dbReference>
<dbReference type="PROSITE" id="PS51332">
    <property type="entry name" value="B12_BINDING"/>
    <property type="match status" value="1"/>
</dbReference>
<keyword evidence="2" id="KW-0949">S-adenosyl-L-methionine</keyword>
<dbReference type="InterPro" id="IPR058240">
    <property type="entry name" value="rSAM_sf"/>
</dbReference>
<dbReference type="AlphaFoldDB" id="A0A382NNJ0"/>
<dbReference type="InterPro" id="IPR051198">
    <property type="entry name" value="BchE-like"/>
</dbReference>
<accession>A0A382NNJ0</accession>
<protein>
    <recommendedName>
        <fullName evidence="6">B12-binding domain-containing protein</fullName>
    </recommendedName>
</protein>
<sequence>MNRTIYLSDLTHTTITISNDSFPLNVGMVGAYCKQFYPDLNMKLFKYPEKLISKINQNMPDLLGLSNYPWNHNLNISIARHVKSINKNVVIVFGGPYISYDNNQQEIFMTRYEGLVDFYCMFEGETSFKSLLDNAHQASFDISQMKKAQLEGCLFLSEDGSLAPFTPITRSRSVDDYPSPYTAGLFDEFFDGKLSPMLETHRGCPYACTFCHEGHEFYRKVSKFDNQRIKNDLDYIGERVGSKVANLMIADPNFGQFKSDIEFAEHINEVYDRYNYPSTIFASSAKNNQDNLLNISKILKNTAMPLWMSVQSMTE</sequence>
<keyword evidence="5" id="KW-0411">Iron-sulfur</keyword>
<evidence type="ECO:0000256" key="5">
    <source>
        <dbReference type="ARBA" id="ARBA00023014"/>
    </source>
</evidence>
<reference evidence="7" key="1">
    <citation type="submission" date="2018-05" db="EMBL/GenBank/DDBJ databases">
        <authorList>
            <person name="Lanie J.A."/>
            <person name="Ng W.-L."/>
            <person name="Kazmierczak K.M."/>
            <person name="Andrzejewski T.M."/>
            <person name="Davidsen T.M."/>
            <person name="Wayne K.J."/>
            <person name="Tettelin H."/>
            <person name="Glass J.I."/>
            <person name="Rusch D."/>
            <person name="Podicherti R."/>
            <person name="Tsui H.-C.T."/>
            <person name="Winkler M.E."/>
        </authorList>
    </citation>
    <scope>NUCLEOTIDE SEQUENCE</scope>
</reference>
<dbReference type="GO" id="GO:0031419">
    <property type="term" value="F:cobalamin binding"/>
    <property type="evidence" value="ECO:0007669"/>
    <property type="project" value="InterPro"/>
</dbReference>
<dbReference type="GO" id="GO:0003824">
    <property type="term" value="F:catalytic activity"/>
    <property type="evidence" value="ECO:0007669"/>
    <property type="project" value="InterPro"/>
</dbReference>
<evidence type="ECO:0000259" key="6">
    <source>
        <dbReference type="PROSITE" id="PS51332"/>
    </source>
</evidence>
<comment type="cofactor">
    <cofactor evidence="1">
        <name>[4Fe-4S] cluster</name>
        <dbReference type="ChEBI" id="CHEBI:49883"/>
    </cofactor>
</comment>
<dbReference type="InterPro" id="IPR006158">
    <property type="entry name" value="Cobalamin-bd"/>
</dbReference>
<name>A0A382NNJ0_9ZZZZ</name>
<keyword evidence="3" id="KW-0479">Metal-binding</keyword>
<evidence type="ECO:0000256" key="1">
    <source>
        <dbReference type="ARBA" id="ARBA00001966"/>
    </source>
</evidence>
<dbReference type="SUPFAM" id="SSF102114">
    <property type="entry name" value="Radical SAM enzymes"/>
    <property type="match status" value="1"/>
</dbReference>
<evidence type="ECO:0000256" key="3">
    <source>
        <dbReference type="ARBA" id="ARBA00022723"/>
    </source>
</evidence>
<gene>
    <name evidence="7" type="ORF">METZ01_LOCUS315034</name>
</gene>
<dbReference type="SFLD" id="SFLDS00029">
    <property type="entry name" value="Radical_SAM"/>
    <property type="match status" value="1"/>
</dbReference>
<dbReference type="InterPro" id="IPR007197">
    <property type="entry name" value="rSAM"/>
</dbReference>